<proteinExistence type="predicted"/>
<dbReference type="EMBL" id="CP046147">
    <property type="protein sequence ID" value="WFG38784.1"/>
    <property type="molecule type" value="Genomic_DNA"/>
</dbReference>
<dbReference type="Gene3D" id="3.90.850.10">
    <property type="entry name" value="Fumarylacetoacetase-like, C-terminal domain"/>
    <property type="match status" value="1"/>
</dbReference>
<dbReference type="InterPro" id="IPR009645">
    <property type="entry name" value="GguC"/>
</dbReference>
<accession>A0AAJ5ZCM4</accession>
<evidence type="ECO:0000313" key="4">
    <source>
        <dbReference type="Proteomes" id="UP001219901"/>
    </source>
</evidence>
<feature type="region of interest" description="Disordered" evidence="1">
    <location>
        <begin position="97"/>
        <end position="147"/>
    </location>
</feature>
<dbReference type="Proteomes" id="UP001321249">
    <property type="component" value="Unassembled WGS sequence"/>
</dbReference>
<evidence type="ECO:0000313" key="3">
    <source>
        <dbReference type="EMBL" id="WFG38784.1"/>
    </source>
</evidence>
<dbReference type="GO" id="GO:0003824">
    <property type="term" value="F:catalytic activity"/>
    <property type="evidence" value="ECO:0007669"/>
    <property type="project" value="InterPro"/>
</dbReference>
<reference evidence="4" key="3">
    <citation type="submission" date="2023-06" db="EMBL/GenBank/DDBJ databases">
        <title>Pangenomics reveal diversification of enzyme families and niche specialization in globally abundant SAR202 bacteria.</title>
        <authorList>
            <person name="Saw J.H.W."/>
        </authorList>
    </citation>
    <scope>NUCLEOTIDE SEQUENCE [LARGE SCALE GENOMIC DNA]</scope>
    <source>
        <strain evidence="4">JH1073</strain>
    </source>
</reference>
<dbReference type="SUPFAM" id="SSF56529">
    <property type="entry name" value="FAH"/>
    <property type="match status" value="1"/>
</dbReference>
<sequence length="351" mass="37730">MRVVQFVIPGEGRRVGFVDGDDVVDVTSSSASLTSVFDVFEASQVSGTSFDDALAGGANDNSSRINYADLLSAEVGGDSAYLIAPFDHPDTHRVLVSGTGLTHTGSMKSRDQMHSGDEKSAEEAVEEPATDSAKMFQMGIDGGKPAAGERGVSPEWFYKGNGTIVRGPGEGLEMPAFALDGGEEPELGGCYFIDKDGVPNRVGFALGNEWADHETERINYLYLAPSKLRSCALGPELITDFAFDELELECTVERDGKKIYESGPLYSGEEYMSHTLANCEDHHFKYPLHRVPGDAHIHFFGTSQLSYSTRDWKFQPGDVITISAQGFGAALSNPVVGGDPAEGRAIRVVKA</sequence>
<keyword evidence="4" id="KW-1185">Reference proteome</keyword>
<keyword evidence="3" id="KW-0813">Transport</keyword>
<reference evidence="4 5" key="1">
    <citation type="submission" date="2019-11" db="EMBL/GenBank/DDBJ databases">
        <authorList>
            <person name="Cho J.-C."/>
        </authorList>
    </citation>
    <scope>NUCLEOTIDE SEQUENCE [LARGE SCALE GENOMIC DNA]</scope>
    <source>
        <strain evidence="3 4">JH1073</strain>
        <strain evidence="2 5">JH702</strain>
    </source>
</reference>
<dbReference type="RefSeq" id="WP_342826924.1">
    <property type="nucleotide sequence ID" value="NZ_CP046146.1"/>
</dbReference>
<protein>
    <submittedName>
        <fullName evidence="3">Sugar transporter</fullName>
    </submittedName>
</protein>
<name>A0AAJ5ZCM4_9CHLR</name>
<feature type="compositionally biased region" description="Basic and acidic residues" evidence="1">
    <location>
        <begin position="108"/>
        <end position="122"/>
    </location>
</feature>
<dbReference type="NCBIfam" id="NF040903">
    <property type="entry name" value="GguC"/>
    <property type="match status" value="1"/>
</dbReference>
<dbReference type="Proteomes" id="UP001219901">
    <property type="component" value="Chromosome"/>
</dbReference>
<organism evidence="3 4">
    <name type="scientific">Candidatus Lucifugimonas marina</name>
    <dbReference type="NCBI Taxonomy" id="3038979"/>
    <lineage>
        <taxon>Bacteria</taxon>
        <taxon>Bacillati</taxon>
        <taxon>Chloroflexota</taxon>
        <taxon>Dehalococcoidia</taxon>
        <taxon>SAR202 cluster</taxon>
        <taxon>Candidatus Lucifugimonadales</taxon>
        <taxon>Candidatus Lucifugimonadaceae</taxon>
        <taxon>Candidatus Lucifugimonas</taxon>
    </lineage>
</organism>
<evidence type="ECO:0000256" key="1">
    <source>
        <dbReference type="SAM" id="MobiDB-lite"/>
    </source>
</evidence>
<gene>
    <name evidence="2" type="ORF">GKO46_12735</name>
    <name evidence="3" type="ORF">GKO48_03885</name>
</gene>
<keyword evidence="3" id="KW-0762">Sugar transport</keyword>
<evidence type="ECO:0000313" key="5">
    <source>
        <dbReference type="Proteomes" id="UP001321249"/>
    </source>
</evidence>
<dbReference type="EMBL" id="WMBE01000005">
    <property type="protein sequence ID" value="MDG0867928.1"/>
    <property type="molecule type" value="Genomic_DNA"/>
</dbReference>
<evidence type="ECO:0000313" key="2">
    <source>
        <dbReference type="EMBL" id="MDG0867928.1"/>
    </source>
</evidence>
<dbReference type="AlphaFoldDB" id="A0AAJ5ZCM4"/>
<reference evidence="3" key="2">
    <citation type="journal article" date="2023" name="Nat. Commun.">
        <title>Cultivation of marine bacteria of the SAR202 clade.</title>
        <authorList>
            <person name="Lim Y."/>
            <person name="Seo J.H."/>
            <person name="Giovannoni S.J."/>
            <person name="Kang I."/>
            <person name="Cho J.C."/>
        </authorList>
    </citation>
    <scope>NUCLEOTIDE SEQUENCE</scope>
    <source>
        <strain evidence="3">JH1073</strain>
    </source>
</reference>
<dbReference type="InterPro" id="IPR036663">
    <property type="entry name" value="Fumarylacetoacetase_C_sf"/>
</dbReference>